<reference evidence="1" key="1">
    <citation type="submission" date="2019-04" db="EMBL/GenBank/DDBJ databases">
        <title>Microbes associate with the intestines of laboratory mice.</title>
        <authorList>
            <person name="Navarre W."/>
            <person name="Wong E."/>
            <person name="Huang K."/>
            <person name="Tropini C."/>
            <person name="Ng K."/>
            <person name="Yu B."/>
        </authorList>
    </citation>
    <scope>NUCLEOTIDE SEQUENCE</scope>
    <source>
        <strain evidence="1">NM01_1-7b</strain>
    </source>
</reference>
<sequence>MNLEEKLQMLRKKNGYSQEQLADKIGIARQTVSKWENGQAIPELNGLILLSELYGVTIDRIVKDEDECNILLCKSADIDLNKVISFLVSAKKNTYPVNENKVQSSRMKSSDFCYAENEYKYYDTYLGGEKFTGEEAVWHYDNPIWCMNYSGRVIGSNFNNGFLKEVLLRVTEKFPYRGPKIYTKGDYHYHCKVDGEFVWFQGYEDIFYLDEKIYECYFHGGVIQ</sequence>
<name>A0AC61RLJ8_9FIRM</name>
<gene>
    <name evidence="1" type="ORF">E5329_28000</name>
</gene>
<accession>A0AC61RLJ8</accession>
<evidence type="ECO:0000313" key="1">
    <source>
        <dbReference type="EMBL" id="TGY86749.1"/>
    </source>
</evidence>
<proteinExistence type="predicted"/>
<comment type="caution">
    <text evidence="1">The sequence shown here is derived from an EMBL/GenBank/DDBJ whole genome shotgun (WGS) entry which is preliminary data.</text>
</comment>
<protein>
    <submittedName>
        <fullName evidence="1">XRE family transcriptional regulator</fullName>
    </submittedName>
</protein>
<dbReference type="Proteomes" id="UP000304953">
    <property type="component" value="Unassembled WGS sequence"/>
</dbReference>
<dbReference type="EMBL" id="SRYA01000145">
    <property type="protein sequence ID" value="TGY86749.1"/>
    <property type="molecule type" value="Genomic_DNA"/>
</dbReference>
<organism evidence="1 2">
    <name type="scientific">Petralouisia muris</name>
    <dbReference type="NCBI Taxonomy" id="3032872"/>
    <lineage>
        <taxon>Bacteria</taxon>
        <taxon>Bacillati</taxon>
        <taxon>Bacillota</taxon>
        <taxon>Clostridia</taxon>
        <taxon>Lachnospirales</taxon>
        <taxon>Lachnospiraceae</taxon>
        <taxon>Petralouisia</taxon>
    </lineage>
</organism>
<evidence type="ECO:0000313" key="2">
    <source>
        <dbReference type="Proteomes" id="UP000304953"/>
    </source>
</evidence>
<keyword evidence="2" id="KW-1185">Reference proteome</keyword>